<evidence type="ECO:0000256" key="1">
    <source>
        <dbReference type="ARBA" id="ARBA00022884"/>
    </source>
</evidence>
<name>A0AAT9FMR1_9BACT</name>
<dbReference type="SMART" id="SM00360">
    <property type="entry name" value="RRM"/>
    <property type="match status" value="1"/>
</dbReference>
<sequence>MKIIIRNLSRSTTEAEVRNLFEAFGEVTSCDLVMDKQTGGSKGFGFVEMSNVKSAKFAIKNLNDKTIANSRIRVKVAEEK</sequence>
<dbReference type="PROSITE" id="PS50102">
    <property type="entry name" value="RRM"/>
    <property type="match status" value="1"/>
</dbReference>
<dbReference type="KEGG" id="osu:NT6N_22440"/>
<dbReference type="InterPro" id="IPR012677">
    <property type="entry name" value="Nucleotide-bd_a/b_plait_sf"/>
</dbReference>
<dbReference type="InterPro" id="IPR050502">
    <property type="entry name" value="Euk_RNA-bind_prot"/>
</dbReference>
<keyword evidence="1" id="KW-0694">RNA-binding</keyword>
<feature type="domain" description="RRM" evidence="2">
    <location>
        <begin position="1"/>
        <end position="79"/>
    </location>
</feature>
<reference evidence="3" key="1">
    <citation type="submission" date="2024-07" db="EMBL/GenBank/DDBJ databases">
        <title>Complete genome sequence of Verrucomicrobiaceae bacterium NT6N.</title>
        <authorList>
            <person name="Huang C."/>
            <person name="Takami H."/>
            <person name="Hamasaki K."/>
        </authorList>
    </citation>
    <scope>NUCLEOTIDE SEQUENCE</scope>
    <source>
        <strain evidence="3">NT6N</strain>
    </source>
</reference>
<accession>A0AAT9FMR1</accession>
<dbReference type="PANTHER" id="PTHR48025:SF1">
    <property type="entry name" value="RRM DOMAIN-CONTAINING PROTEIN"/>
    <property type="match status" value="1"/>
</dbReference>
<protein>
    <submittedName>
        <fullName evidence="3">RNA-binding protein</fullName>
    </submittedName>
</protein>
<evidence type="ECO:0000313" key="3">
    <source>
        <dbReference type="EMBL" id="BDS07204.1"/>
    </source>
</evidence>
<dbReference type="SUPFAM" id="SSF54928">
    <property type="entry name" value="RNA-binding domain, RBD"/>
    <property type="match status" value="1"/>
</dbReference>
<evidence type="ECO:0000259" key="2">
    <source>
        <dbReference type="PROSITE" id="PS50102"/>
    </source>
</evidence>
<dbReference type="AlphaFoldDB" id="A0AAT9FMR1"/>
<dbReference type="InterPro" id="IPR000504">
    <property type="entry name" value="RRM_dom"/>
</dbReference>
<dbReference type="EMBL" id="AP026866">
    <property type="protein sequence ID" value="BDS07204.1"/>
    <property type="molecule type" value="Genomic_DNA"/>
</dbReference>
<dbReference type="Gene3D" id="3.30.70.330">
    <property type="match status" value="1"/>
</dbReference>
<dbReference type="PANTHER" id="PTHR48025">
    <property type="entry name" value="OS02G0815200 PROTEIN"/>
    <property type="match status" value="1"/>
</dbReference>
<dbReference type="GO" id="GO:0003729">
    <property type="term" value="F:mRNA binding"/>
    <property type="evidence" value="ECO:0007669"/>
    <property type="project" value="TreeGrafter"/>
</dbReference>
<dbReference type="InterPro" id="IPR035979">
    <property type="entry name" value="RBD_domain_sf"/>
</dbReference>
<gene>
    <name evidence="3" type="primary">rbpD</name>
    <name evidence="3" type="ORF">NT6N_22440</name>
</gene>
<dbReference type="Pfam" id="PF00076">
    <property type="entry name" value="RRM_1"/>
    <property type="match status" value="1"/>
</dbReference>
<proteinExistence type="predicted"/>
<organism evidence="3">
    <name type="scientific">Oceaniferula spumae</name>
    <dbReference type="NCBI Taxonomy" id="2979115"/>
    <lineage>
        <taxon>Bacteria</taxon>
        <taxon>Pseudomonadati</taxon>
        <taxon>Verrucomicrobiota</taxon>
        <taxon>Verrucomicrobiia</taxon>
        <taxon>Verrucomicrobiales</taxon>
        <taxon>Verrucomicrobiaceae</taxon>
        <taxon>Oceaniferula</taxon>
    </lineage>
</organism>